<dbReference type="Gene3D" id="2.70.70.10">
    <property type="entry name" value="Glucose Permease (Domain IIA)"/>
    <property type="match status" value="1"/>
</dbReference>
<evidence type="ECO:0000256" key="4">
    <source>
        <dbReference type="ARBA" id="ARBA00012322"/>
    </source>
</evidence>
<dbReference type="SUPFAM" id="SSF51261">
    <property type="entry name" value="Duplicated hybrid motif"/>
    <property type="match status" value="1"/>
</dbReference>
<dbReference type="KEGG" id="ssp:SSP0288"/>
<sequence>MKNVMKWIVLLIIIIVPLTWLILNINDIKENMNETFTTQNQDADQGESEDSFSKFFDGSRETENFGEYEFSEFDGKHYGIDYHLPEDTPIKAAADGKVTRTFDDDLGGKVIQIAESNGEYHQWYMHLNEFKVEVGDDVKAGDTIALSGNTGEQTTGAHLHFQRMEGGVGNDYAIDPKDYVEDLPNGEESLFEVE</sequence>
<evidence type="ECO:0000256" key="6">
    <source>
        <dbReference type="SAM" id="Phobius"/>
    </source>
</evidence>
<keyword evidence="6" id="KW-0472">Membrane</keyword>
<dbReference type="InterPro" id="IPR011055">
    <property type="entry name" value="Dup_hybrid_motif"/>
</dbReference>
<dbReference type="GO" id="GO:0006508">
    <property type="term" value="P:proteolysis"/>
    <property type="evidence" value="ECO:0007669"/>
    <property type="project" value="UniProtKB-KW"/>
</dbReference>
<dbReference type="OrthoDB" id="9805799at2"/>
<keyword evidence="5" id="KW-0645">Protease</keyword>
<keyword evidence="6" id="KW-0812">Transmembrane</keyword>
<comment type="catalytic activity">
    <reaction evidence="1">
        <text>Hydrolysis of the -Gly-|-Gly- bond in the pentaglycine inter-peptide link joining staphylococcal cell wall peptidoglycans.</text>
        <dbReference type="EC" id="3.4.24.75"/>
    </reaction>
</comment>
<feature type="domain" description="M23ase beta-sheet core" evidence="7">
    <location>
        <begin position="76"/>
        <end position="167"/>
    </location>
</feature>
<dbReference type="CDD" id="cd12797">
    <property type="entry name" value="M23_peptidase"/>
    <property type="match status" value="1"/>
</dbReference>
<keyword evidence="6" id="KW-1133">Transmembrane helix</keyword>
<evidence type="ECO:0000256" key="3">
    <source>
        <dbReference type="ARBA" id="ARBA00006646"/>
    </source>
</evidence>
<dbReference type="EMBL" id="AP008934">
    <property type="protein sequence ID" value="BAE17433.1"/>
    <property type="molecule type" value="Genomic_DNA"/>
</dbReference>
<dbReference type="Pfam" id="PF01551">
    <property type="entry name" value="Peptidase_M23"/>
    <property type="match status" value="1"/>
</dbReference>
<evidence type="ECO:0000256" key="1">
    <source>
        <dbReference type="ARBA" id="ARBA00001667"/>
    </source>
</evidence>
<dbReference type="HOGENOM" id="CLU_121943_0_0_9"/>
<protein>
    <recommendedName>
        <fullName evidence="4">lysostaphin</fullName>
        <ecNumber evidence="4">3.4.24.75</ecNumber>
    </recommendedName>
</protein>
<dbReference type="GO" id="GO:0004222">
    <property type="term" value="F:metalloendopeptidase activity"/>
    <property type="evidence" value="ECO:0007669"/>
    <property type="project" value="TreeGrafter"/>
</dbReference>
<comment type="cofactor">
    <cofactor evidence="2">
        <name>Zn(2+)</name>
        <dbReference type="ChEBI" id="CHEBI:29105"/>
    </cofactor>
</comment>
<evidence type="ECO:0000256" key="5">
    <source>
        <dbReference type="ARBA" id="ARBA00023049"/>
    </source>
</evidence>
<name>Q4A0H0_STAS1</name>
<dbReference type="Proteomes" id="UP000006371">
    <property type="component" value="Chromosome"/>
</dbReference>
<evidence type="ECO:0000256" key="2">
    <source>
        <dbReference type="ARBA" id="ARBA00001947"/>
    </source>
</evidence>
<dbReference type="PATRIC" id="fig|342451.11.peg.291"/>
<comment type="similarity">
    <text evidence="3">Belongs to the peptidase M23B family.</text>
</comment>
<reference evidence="8 9" key="1">
    <citation type="journal article" date="2005" name="Proc. Natl. Acad. Sci. U.S.A.">
        <title>Whole genome sequence of Staphylococcus saprophyticus reveals the pathogenesis of uncomplicated urinary tract infection.</title>
        <authorList>
            <person name="Kuroda M."/>
            <person name="Yamashita A."/>
            <person name="Hirakawa H."/>
            <person name="Kumano M."/>
            <person name="Morikawa K."/>
            <person name="Higashide M."/>
            <person name="Maruyama A."/>
            <person name="Inose Y."/>
            <person name="Matoba K."/>
            <person name="Toh H."/>
            <person name="Kuhara S."/>
            <person name="Hattori M."/>
            <person name="Ohta T."/>
        </authorList>
    </citation>
    <scope>NUCLEOTIDE SEQUENCE [LARGE SCALE GENOMIC DNA]</scope>
    <source>
        <strain evidence="9">ATCC 15305 / DSM 20229 / NCIMB 8711 / NCTC 7292 / S-41</strain>
    </source>
</reference>
<evidence type="ECO:0000259" key="7">
    <source>
        <dbReference type="Pfam" id="PF01551"/>
    </source>
</evidence>
<keyword evidence="5" id="KW-0482">Metalloprotease</keyword>
<dbReference type="InterPro" id="IPR016047">
    <property type="entry name" value="M23ase_b-sheet_dom"/>
</dbReference>
<dbReference type="PANTHER" id="PTHR21666">
    <property type="entry name" value="PEPTIDASE-RELATED"/>
    <property type="match status" value="1"/>
</dbReference>
<proteinExistence type="inferred from homology"/>
<accession>Q4A0H0</accession>
<dbReference type="MEROPS" id="M23.013"/>
<dbReference type="AlphaFoldDB" id="Q4A0H0"/>
<keyword evidence="9" id="KW-1185">Reference proteome</keyword>
<evidence type="ECO:0000313" key="8">
    <source>
        <dbReference type="EMBL" id="BAE17433.1"/>
    </source>
</evidence>
<dbReference type="eggNOG" id="COG0739">
    <property type="taxonomic scope" value="Bacteria"/>
</dbReference>
<dbReference type="InterPro" id="IPR050570">
    <property type="entry name" value="Cell_wall_metabolism_enzyme"/>
</dbReference>
<gene>
    <name evidence="8" type="ordered locus">SSP0288</name>
</gene>
<keyword evidence="5" id="KW-0378">Hydrolase</keyword>
<feature type="transmembrane region" description="Helical" evidence="6">
    <location>
        <begin position="7"/>
        <end position="23"/>
    </location>
</feature>
<organism evidence="8 9">
    <name type="scientific">Staphylococcus saprophyticus subsp. saprophyticus (strain ATCC 15305 / DSM 20229 / NCIMB 8711 / NCTC 7292 / S-41)</name>
    <dbReference type="NCBI Taxonomy" id="342451"/>
    <lineage>
        <taxon>Bacteria</taxon>
        <taxon>Bacillati</taxon>
        <taxon>Bacillota</taxon>
        <taxon>Bacilli</taxon>
        <taxon>Bacillales</taxon>
        <taxon>Staphylococcaceae</taxon>
        <taxon>Staphylococcus</taxon>
    </lineage>
</organism>
<evidence type="ECO:0000313" key="9">
    <source>
        <dbReference type="Proteomes" id="UP000006371"/>
    </source>
</evidence>
<dbReference type="EC" id="3.4.24.75" evidence="4"/>
<dbReference type="PANTHER" id="PTHR21666:SF270">
    <property type="entry name" value="MUREIN HYDROLASE ACTIVATOR ENVC"/>
    <property type="match status" value="1"/>
</dbReference>